<keyword evidence="1" id="KW-0472">Membrane</keyword>
<proteinExistence type="predicted"/>
<dbReference type="Proteomes" id="UP000218887">
    <property type="component" value="Unassembled WGS sequence"/>
</dbReference>
<sequence>MSKRKMNHFVYMVSLKNERAFTFISMLLIITVLAVSLPFAAILIKSASYDSNYDELSIQQFFKFLRDDVMIATDYRVSPTILYLDLENNKTATIETYKGVQVRRRIDWKGHDLYLQNIQDLKFEEVPNGIRTTVISQQGEIYEKTIIFYK</sequence>
<protein>
    <recommendedName>
        <fullName evidence="4">Competence protein ComGF</fullName>
    </recommendedName>
</protein>
<reference evidence="2 3" key="1">
    <citation type="submission" date="2017-08" db="EMBL/GenBank/DDBJ databases">
        <title>Virgibacillus indicus sp. nov. and Virgibacillus profoundi sp. nov, two moderately halophilic bacteria isolated from marine sediment by using the Microfluidic Streak Plate.</title>
        <authorList>
            <person name="Xu B."/>
            <person name="Hu B."/>
            <person name="Wang J."/>
            <person name="Zhu Y."/>
            <person name="Huang L."/>
            <person name="Du W."/>
            <person name="Huang Y."/>
        </authorList>
    </citation>
    <scope>NUCLEOTIDE SEQUENCE [LARGE SCALE GENOMIC DNA]</scope>
    <source>
        <strain evidence="2 3">IO3-P3-H5</strain>
    </source>
</reference>
<dbReference type="AlphaFoldDB" id="A0A2A2ICT4"/>
<keyword evidence="3" id="KW-1185">Reference proteome</keyword>
<dbReference type="InterPro" id="IPR016977">
    <property type="entry name" value="ComGF"/>
</dbReference>
<dbReference type="RefSeq" id="WP_095656165.1">
    <property type="nucleotide sequence ID" value="NZ_NPOA01000009.1"/>
</dbReference>
<accession>A0A2A2ICT4</accession>
<dbReference type="Pfam" id="PF15980">
    <property type="entry name" value="ComGF"/>
    <property type="match status" value="1"/>
</dbReference>
<evidence type="ECO:0000313" key="3">
    <source>
        <dbReference type="Proteomes" id="UP000218887"/>
    </source>
</evidence>
<organism evidence="2 3">
    <name type="scientific">Virgibacillus profundi</name>
    <dbReference type="NCBI Taxonomy" id="2024555"/>
    <lineage>
        <taxon>Bacteria</taxon>
        <taxon>Bacillati</taxon>
        <taxon>Bacillota</taxon>
        <taxon>Bacilli</taxon>
        <taxon>Bacillales</taxon>
        <taxon>Bacillaceae</taxon>
        <taxon>Virgibacillus</taxon>
    </lineage>
</organism>
<gene>
    <name evidence="2" type="ORF">CIL05_13955</name>
</gene>
<feature type="transmembrane region" description="Helical" evidence="1">
    <location>
        <begin position="21"/>
        <end position="44"/>
    </location>
</feature>
<name>A0A2A2ICT4_9BACI</name>
<keyword evidence="1" id="KW-1133">Transmembrane helix</keyword>
<comment type="caution">
    <text evidence="2">The sequence shown here is derived from an EMBL/GenBank/DDBJ whole genome shotgun (WGS) entry which is preliminary data.</text>
</comment>
<keyword evidence="1" id="KW-0812">Transmembrane</keyword>
<dbReference type="EMBL" id="NPOA01000009">
    <property type="protein sequence ID" value="PAV29074.1"/>
    <property type="molecule type" value="Genomic_DNA"/>
</dbReference>
<evidence type="ECO:0000313" key="2">
    <source>
        <dbReference type="EMBL" id="PAV29074.1"/>
    </source>
</evidence>
<evidence type="ECO:0008006" key="4">
    <source>
        <dbReference type="Google" id="ProtNLM"/>
    </source>
</evidence>
<evidence type="ECO:0000256" key="1">
    <source>
        <dbReference type="SAM" id="Phobius"/>
    </source>
</evidence>
<dbReference type="OrthoDB" id="2361316at2"/>